<dbReference type="RefSeq" id="WP_255897752.1">
    <property type="nucleotide sequence ID" value="NZ_JAFMZO010000001.1"/>
</dbReference>
<dbReference type="Pfam" id="PF08338">
    <property type="entry name" value="DUF1731"/>
    <property type="match status" value="1"/>
</dbReference>
<feature type="domain" description="DUF1731" evidence="3">
    <location>
        <begin position="255"/>
        <end position="301"/>
    </location>
</feature>
<evidence type="ECO:0000313" key="5">
    <source>
        <dbReference type="Proteomes" id="UP001597387"/>
    </source>
</evidence>
<evidence type="ECO:0000313" key="4">
    <source>
        <dbReference type="EMBL" id="MFD2162183.1"/>
    </source>
</evidence>
<gene>
    <name evidence="4" type="ORF">ACFSJU_07240</name>
</gene>
<dbReference type="InterPro" id="IPR036291">
    <property type="entry name" value="NAD(P)-bd_dom_sf"/>
</dbReference>
<dbReference type="InterPro" id="IPR013549">
    <property type="entry name" value="DUF1731"/>
</dbReference>
<dbReference type="PANTHER" id="PTHR11092:SF0">
    <property type="entry name" value="EPIMERASE FAMILY PROTEIN SDR39U1"/>
    <property type="match status" value="1"/>
</dbReference>
<dbReference type="InterPro" id="IPR001509">
    <property type="entry name" value="Epimerase_deHydtase"/>
</dbReference>
<name>A0ABW4ZJG3_9SPHI</name>
<evidence type="ECO:0000259" key="2">
    <source>
        <dbReference type="Pfam" id="PF01370"/>
    </source>
</evidence>
<dbReference type="InterPro" id="IPR010099">
    <property type="entry name" value="SDR39U1"/>
</dbReference>
<sequence>MSKTVLITGASGLIGKPLTERLIKAGYAVHQLSRNMSKANKGAKIFKWDPAEMYIDPHCIDNVSVVINLAGEGIADRPWTNNRKQQIIKSRTGSIKLLYDLLKSHPNHGVTTFISSSAVGHYGDRKDEILSEESEPGTDFLANTCLAWERAADKIDNLGLRLVIFRTGVVLTREGGALPKIAKPIKLGLGAPLGSGKQWLPWIHIDDAVSMFLYAIENEEIAGIYNMASPFPATNKTFTQAVARQIKKPLWLPSVPALFLRVVMGEMSRVVLNSNKTTSDKIVESGFKFKYPKLEAALTNIYG</sequence>
<reference evidence="5" key="1">
    <citation type="journal article" date="2019" name="Int. J. Syst. Evol. Microbiol.">
        <title>The Global Catalogue of Microorganisms (GCM) 10K type strain sequencing project: providing services to taxonomists for standard genome sequencing and annotation.</title>
        <authorList>
            <consortium name="The Broad Institute Genomics Platform"/>
            <consortium name="The Broad Institute Genome Sequencing Center for Infectious Disease"/>
            <person name="Wu L."/>
            <person name="Ma J."/>
        </authorList>
    </citation>
    <scope>NUCLEOTIDE SEQUENCE [LARGE SCALE GENOMIC DNA]</scope>
    <source>
        <strain evidence="5">KCTC 42217</strain>
    </source>
</reference>
<organism evidence="4 5">
    <name type="scientific">Paradesertivirga mongoliensis</name>
    <dbReference type="NCBI Taxonomy" id="2100740"/>
    <lineage>
        <taxon>Bacteria</taxon>
        <taxon>Pseudomonadati</taxon>
        <taxon>Bacteroidota</taxon>
        <taxon>Sphingobacteriia</taxon>
        <taxon>Sphingobacteriales</taxon>
        <taxon>Sphingobacteriaceae</taxon>
        <taxon>Paradesertivirga</taxon>
    </lineage>
</organism>
<feature type="domain" description="NAD-dependent epimerase/dehydratase" evidence="2">
    <location>
        <begin position="5"/>
        <end position="228"/>
    </location>
</feature>
<dbReference type="NCBIfam" id="TIGR01777">
    <property type="entry name" value="yfcH"/>
    <property type="match status" value="1"/>
</dbReference>
<dbReference type="PANTHER" id="PTHR11092">
    <property type="entry name" value="SUGAR NUCLEOTIDE EPIMERASE RELATED"/>
    <property type="match status" value="1"/>
</dbReference>
<comment type="caution">
    <text evidence="4">The sequence shown here is derived from an EMBL/GenBank/DDBJ whole genome shotgun (WGS) entry which is preliminary data.</text>
</comment>
<keyword evidence="5" id="KW-1185">Reference proteome</keyword>
<evidence type="ECO:0000259" key="3">
    <source>
        <dbReference type="Pfam" id="PF08338"/>
    </source>
</evidence>
<proteinExistence type="inferred from homology"/>
<dbReference type="SUPFAM" id="SSF51735">
    <property type="entry name" value="NAD(P)-binding Rossmann-fold domains"/>
    <property type="match status" value="1"/>
</dbReference>
<dbReference type="Pfam" id="PF01370">
    <property type="entry name" value="Epimerase"/>
    <property type="match status" value="1"/>
</dbReference>
<dbReference type="EMBL" id="JBHUHZ010000001">
    <property type="protein sequence ID" value="MFD2162183.1"/>
    <property type="molecule type" value="Genomic_DNA"/>
</dbReference>
<accession>A0ABW4ZJG3</accession>
<dbReference type="Gene3D" id="3.40.50.720">
    <property type="entry name" value="NAD(P)-binding Rossmann-like Domain"/>
    <property type="match status" value="1"/>
</dbReference>
<dbReference type="Proteomes" id="UP001597387">
    <property type="component" value="Unassembled WGS sequence"/>
</dbReference>
<protein>
    <submittedName>
        <fullName evidence="4">TIGR01777 family oxidoreductase</fullName>
    </submittedName>
</protein>
<comment type="similarity">
    <text evidence="1">Belongs to the NAD(P)-dependent epimerase/dehydratase family. SDR39U1 subfamily.</text>
</comment>
<evidence type="ECO:0000256" key="1">
    <source>
        <dbReference type="ARBA" id="ARBA00009353"/>
    </source>
</evidence>